<dbReference type="PANTHER" id="PTHR47186:SF3">
    <property type="entry name" value="OS09G0267800 PROTEIN"/>
    <property type="match status" value="1"/>
</dbReference>
<dbReference type="PANTHER" id="PTHR47186">
    <property type="entry name" value="LEUCINE-RICH REPEAT-CONTAINING PROTEIN 57"/>
    <property type="match status" value="1"/>
</dbReference>
<protein>
    <recommendedName>
        <fullName evidence="3">Leucine-rich repeat domain-containing protein</fullName>
    </recommendedName>
</protein>
<comment type="caution">
    <text evidence="1">The sequence shown here is derived from an EMBL/GenBank/DDBJ whole genome shotgun (WGS) entry which is preliminary data.</text>
</comment>
<dbReference type="Proteomes" id="UP000468650">
    <property type="component" value="Unassembled WGS sequence"/>
</dbReference>
<gene>
    <name evidence="1" type="ORF">F8C67_11790</name>
</gene>
<keyword evidence="2" id="KW-1185">Reference proteome</keyword>
<dbReference type="EMBL" id="WBVO01000010">
    <property type="protein sequence ID" value="KAB2807715.1"/>
    <property type="molecule type" value="Genomic_DNA"/>
</dbReference>
<reference evidence="1 2" key="1">
    <citation type="submission" date="2019-09" db="EMBL/GenBank/DDBJ databases">
        <title>Genomes of family Cryomorphaceae.</title>
        <authorList>
            <person name="Bowman J.P."/>
        </authorList>
    </citation>
    <scope>NUCLEOTIDE SEQUENCE [LARGE SCALE GENOMIC DNA]</scope>
    <source>
        <strain evidence="1 2">LMG 25704</strain>
    </source>
</reference>
<evidence type="ECO:0000313" key="2">
    <source>
        <dbReference type="Proteomes" id="UP000468650"/>
    </source>
</evidence>
<evidence type="ECO:0008006" key="3">
    <source>
        <dbReference type="Google" id="ProtNLM"/>
    </source>
</evidence>
<dbReference type="AlphaFoldDB" id="A0A6N6REA2"/>
<dbReference type="RefSeq" id="WP_151668056.1">
    <property type="nucleotide sequence ID" value="NZ_WBVO01000010.1"/>
</dbReference>
<proteinExistence type="predicted"/>
<dbReference type="Gene3D" id="3.80.10.10">
    <property type="entry name" value="Ribonuclease Inhibitor"/>
    <property type="match status" value="1"/>
</dbReference>
<sequence length="341" mass="39447">MLSIQPQIRITDPQRIDRNAILRDIDAGIQVIVQFSGQTYTRRLLEELNELCSELDDNFTLRFYTLGRTTYDGRILRFVPNVKSLQIDSQYESTHGDSFTELTELKKLNVVISDLAQKEILQSENLRRLEYLGIGSVKTKALNLEYLRDYNDLTSLMINGQIKNIEAVGSLPKLKELHLHSLPKIPLHFINELKGLRKLSILLGGRENILEIEENEIEDLSIDWVRGFNNLDNISNFRNLKSLNIENLIKLKSLHFDEALPRLDYLRILNCKTFESLTGVQNLPILDELRIVETALDFDQFMTQPLPESLNELAFYAKSEREIKEIGRKLETLGYSIENRV</sequence>
<dbReference type="OrthoDB" id="2537030at2"/>
<organism evidence="1 2">
    <name type="scientific">Phaeocystidibacter luteus</name>
    <dbReference type="NCBI Taxonomy" id="911197"/>
    <lineage>
        <taxon>Bacteria</taxon>
        <taxon>Pseudomonadati</taxon>
        <taxon>Bacteroidota</taxon>
        <taxon>Flavobacteriia</taxon>
        <taxon>Flavobacteriales</taxon>
        <taxon>Phaeocystidibacteraceae</taxon>
        <taxon>Phaeocystidibacter</taxon>
    </lineage>
</organism>
<evidence type="ECO:0000313" key="1">
    <source>
        <dbReference type="EMBL" id="KAB2807715.1"/>
    </source>
</evidence>
<dbReference type="SUPFAM" id="SSF52058">
    <property type="entry name" value="L domain-like"/>
    <property type="match status" value="1"/>
</dbReference>
<accession>A0A6N6REA2</accession>
<dbReference type="InterPro" id="IPR032675">
    <property type="entry name" value="LRR_dom_sf"/>
</dbReference>
<name>A0A6N6REA2_9FLAO</name>